<evidence type="ECO:0000313" key="4">
    <source>
        <dbReference type="Proteomes" id="UP000054047"/>
    </source>
</evidence>
<dbReference type="PROSITE" id="PS51670">
    <property type="entry name" value="SHKT"/>
    <property type="match status" value="2"/>
</dbReference>
<dbReference type="Pfam" id="PF01549">
    <property type="entry name" value="ShK"/>
    <property type="match status" value="2"/>
</dbReference>
<dbReference type="InterPro" id="IPR003582">
    <property type="entry name" value="ShKT_dom"/>
</dbReference>
<feature type="domain" description="ShKT" evidence="2">
    <location>
        <begin position="79"/>
        <end position="113"/>
    </location>
</feature>
<evidence type="ECO:0000259" key="2">
    <source>
        <dbReference type="PROSITE" id="PS51670"/>
    </source>
</evidence>
<evidence type="ECO:0000256" key="1">
    <source>
        <dbReference type="PROSITE-ProRule" id="PRU01005"/>
    </source>
</evidence>
<dbReference type="OrthoDB" id="5856354at2759"/>
<keyword evidence="1" id="KW-1015">Disulfide bond</keyword>
<feature type="domain" description="ShKT" evidence="2">
    <location>
        <begin position="170"/>
        <end position="204"/>
    </location>
</feature>
<evidence type="ECO:0000313" key="3">
    <source>
        <dbReference type="EMBL" id="KIH56931.1"/>
    </source>
</evidence>
<proteinExistence type="predicted"/>
<keyword evidence="4" id="KW-1185">Reference proteome</keyword>
<comment type="caution">
    <text evidence="1">Lacks conserved residue(s) required for the propagation of feature annotation.</text>
</comment>
<accession>A0A0C2GIN2</accession>
<feature type="disulfide bond" evidence="1">
    <location>
        <begin position="79"/>
        <end position="113"/>
    </location>
</feature>
<dbReference type="Proteomes" id="UP000054047">
    <property type="component" value="Unassembled WGS sequence"/>
</dbReference>
<name>A0A0C2GIN2_9BILA</name>
<gene>
    <name evidence="3" type="ORF">ANCDUO_12886</name>
</gene>
<organism evidence="3 4">
    <name type="scientific">Ancylostoma duodenale</name>
    <dbReference type="NCBI Taxonomy" id="51022"/>
    <lineage>
        <taxon>Eukaryota</taxon>
        <taxon>Metazoa</taxon>
        <taxon>Ecdysozoa</taxon>
        <taxon>Nematoda</taxon>
        <taxon>Chromadorea</taxon>
        <taxon>Rhabditida</taxon>
        <taxon>Rhabditina</taxon>
        <taxon>Rhabditomorpha</taxon>
        <taxon>Strongyloidea</taxon>
        <taxon>Ancylostomatidae</taxon>
        <taxon>Ancylostomatinae</taxon>
        <taxon>Ancylostoma</taxon>
    </lineage>
</organism>
<dbReference type="SMART" id="SM00254">
    <property type="entry name" value="ShKT"/>
    <property type="match status" value="2"/>
</dbReference>
<protein>
    <submittedName>
        <fullName evidence="3">ShTK domain protein</fullName>
    </submittedName>
</protein>
<sequence>MNGNCQGFENFDACYQGRCWWGRCIPTGGSRAWGSKTLKNVKPMNASIAMSLMESMKDQHEMGQPTKPTKMLAPRFSNCYNRSPCCDAWADKGLCSAQPEYMGLYCGISCGSCTPSFNGGSRAWGSKTLKNVKPMNASIAMSLMESMKDQHEMGQPTKPTKMLAPKFSNCYNRSPCCDAWADKGLCSAQPEYMGLYCGISCGSCTPSFNVSSTGKQTNYQHILRIVSCKESAGR</sequence>
<dbReference type="AlphaFoldDB" id="A0A0C2GIN2"/>
<feature type="disulfide bond" evidence="1">
    <location>
        <begin position="170"/>
        <end position="204"/>
    </location>
</feature>
<dbReference type="EMBL" id="KN735067">
    <property type="protein sequence ID" value="KIH56931.1"/>
    <property type="molecule type" value="Genomic_DNA"/>
</dbReference>
<reference evidence="3 4" key="1">
    <citation type="submission" date="2013-12" db="EMBL/GenBank/DDBJ databases">
        <title>Draft genome of the parsitic nematode Ancylostoma duodenale.</title>
        <authorList>
            <person name="Mitreva M."/>
        </authorList>
    </citation>
    <scope>NUCLEOTIDE SEQUENCE [LARGE SCALE GENOMIC DNA]</scope>
    <source>
        <strain evidence="3 4">Zhejiang</strain>
    </source>
</reference>